<evidence type="ECO:0000313" key="2">
    <source>
        <dbReference type="EMBL" id="GAA5041924.1"/>
    </source>
</evidence>
<feature type="region of interest" description="Disordered" evidence="1">
    <location>
        <begin position="43"/>
        <end position="84"/>
    </location>
</feature>
<reference evidence="2 3" key="1">
    <citation type="journal article" date="2019" name="Int. J. Syst. Evol. Microbiol.">
        <title>The Global Catalogue of Microorganisms (GCM) 10K type strain sequencing project: providing services to taxonomists for standard genome sequencing and annotation.</title>
        <authorList>
            <consortium name="The Broad Institute Genomics Platform"/>
            <consortium name="The Broad Institute Genome Sequencing Center for Infectious Disease"/>
            <person name="Wu L."/>
            <person name="Ma J."/>
        </authorList>
    </citation>
    <scope>NUCLEOTIDE SEQUENCE [LARGE SCALE GENOMIC DNA]</scope>
    <source>
        <strain evidence="2 3">JCM 17504</strain>
    </source>
</reference>
<gene>
    <name evidence="2" type="ORF">GCM10025751_04710</name>
</gene>
<keyword evidence="3" id="KW-1185">Reference proteome</keyword>
<comment type="caution">
    <text evidence="2">The sequence shown here is derived from an EMBL/GenBank/DDBJ whole genome shotgun (WGS) entry which is preliminary data.</text>
</comment>
<protein>
    <submittedName>
        <fullName evidence="2">Uncharacterized protein</fullName>
    </submittedName>
</protein>
<dbReference type="AlphaFoldDB" id="A0AAV3UCB3"/>
<organism evidence="2 3">
    <name type="scientific">Haladaptatus pallidirubidus</name>
    <dbReference type="NCBI Taxonomy" id="1008152"/>
    <lineage>
        <taxon>Archaea</taxon>
        <taxon>Methanobacteriati</taxon>
        <taxon>Methanobacteriota</taxon>
        <taxon>Stenosarchaea group</taxon>
        <taxon>Halobacteria</taxon>
        <taxon>Halobacteriales</taxon>
        <taxon>Haladaptataceae</taxon>
        <taxon>Haladaptatus</taxon>
    </lineage>
</organism>
<proteinExistence type="predicted"/>
<evidence type="ECO:0000256" key="1">
    <source>
        <dbReference type="SAM" id="MobiDB-lite"/>
    </source>
</evidence>
<feature type="compositionally biased region" description="Acidic residues" evidence="1">
    <location>
        <begin position="69"/>
        <end position="84"/>
    </location>
</feature>
<dbReference type="EMBL" id="BAABKX010000001">
    <property type="protein sequence ID" value="GAA5041924.1"/>
    <property type="molecule type" value="Genomic_DNA"/>
</dbReference>
<sequence length="84" mass="9010">MGAAGCPGYGLASRYSVTNHSAKVLVPNPSIEAHTSLVTLSIQHNTPEKSPTPGEIPMAKKIRFKNGEPSDEDDNDDKDTDDDE</sequence>
<evidence type="ECO:0000313" key="3">
    <source>
        <dbReference type="Proteomes" id="UP001501729"/>
    </source>
</evidence>
<dbReference type="Proteomes" id="UP001501729">
    <property type="component" value="Unassembled WGS sequence"/>
</dbReference>
<accession>A0AAV3UCB3</accession>
<name>A0AAV3UCB3_9EURY</name>